<comment type="caution">
    <text evidence="2">The sequence shown here is derived from an EMBL/GenBank/DDBJ whole genome shotgun (WGS) entry which is preliminary data.</text>
</comment>
<feature type="chain" id="PRO_5036502756" evidence="1">
    <location>
        <begin position="24"/>
        <end position="181"/>
    </location>
</feature>
<keyword evidence="3" id="KW-1185">Reference proteome</keyword>
<proteinExistence type="predicted"/>
<organism evidence="2 3">
    <name type="scientific">Trichonephila clavata</name>
    <name type="common">Joro spider</name>
    <name type="synonym">Nephila clavata</name>
    <dbReference type="NCBI Taxonomy" id="2740835"/>
    <lineage>
        <taxon>Eukaryota</taxon>
        <taxon>Metazoa</taxon>
        <taxon>Ecdysozoa</taxon>
        <taxon>Arthropoda</taxon>
        <taxon>Chelicerata</taxon>
        <taxon>Arachnida</taxon>
        <taxon>Araneae</taxon>
        <taxon>Araneomorphae</taxon>
        <taxon>Entelegynae</taxon>
        <taxon>Araneoidea</taxon>
        <taxon>Nephilidae</taxon>
        <taxon>Trichonephila</taxon>
    </lineage>
</organism>
<evidence type="ECO:0000256" key="1">
    <source>
        <dbReference type="SAM" id="SignalP"/>
    </source>
</evidence>
<reference evidence="2" key="1">
    <citation type="submission" date="2020-07" db="EMBL/GenBank/DDBJ databases">
        <title>Multicomponent nature underlies the extraordinary mechanical properties of spider dragline silk.</title>
        <authorList>
            <person name="Kono N."/>
            <person name="Nakamura H."/>
            <person name="Mori M."/>
            <person name="Yoshida Y."/>
            <person name="Ohtoshi R."/>
            <person name="Malay A.D."/>
            <person name="Moran D.A.P."/>
            <person name="Tomita M."/>
            <person name="Numata K."/>
            <person name="Arakawa K."/>
        </authorList>
    </citation>
    <scope>NUCLEOTIDE SEQUENCE</scope>
</reference>
<dbReference type="Proteomes" id="UP000887116">
    <property type="component" value="Unassembled WGS sequence"/>
</dbReference>
<accession>A0A8X6FB39</accession>
<evidence type="ECO:0000313" key="2">
    <source>
        <dbReference type="EMBL" id="GFQ75593.1"/>
    </source>
</evidence>
<name>A0A8X6FB39_TRICU</name>
<keyword evidence="1" id="KW-0732">Signal</keyword>
<dbReference type="AlphaFoldDB" id="A0A8X6FB39"/>
<feature type="signal peptide" evidence="1">
    <location>
        <begin position="1"/>
        <end position="23"/>
    </location>
</feature>
<protein>
    <submittedName>
        <fullName evidence="2">Uncharacterized protein</fullName>
    </submittedName>
</protein>
<sequence>MALCFMLEIALHFMHWILYFASGHDMPSLFDILIFEMGMEIVKNFYLNHHCTFQTGNETPLSLDAAVMTNNTGIPQVRSTTVYAICRALDLNAELVSFQNTDQQLTPNIVKKAQRISTPPVVYSFTVYKICEALELKADLRPQSERPVFKITKPRPVPTVCSVAVFQMCQALELDAQLAKI</sequence>
<evidence type="ECO:0000313" key="3">
    <source>
        <dbReference type="Proteomes" id="UP000887116"/>
    </source>
</evidence>
<gene>
    <name evidence="2" type="ORF">TNCT_60771</name>
</gene>
<dbReference type="EMBL" id="BMAO01011690">
    <property type="protein sequence ID" value="GFQ75593.1"/>
    <property type="molecule type" value="Genomic_DNA"/>
</dbReference>